<keyword evidence="1" id="KW-0472">Membrane</keyword>
<dbReference type="OrthoDB" id="8069711at2"/>
<feature type="transmembrane region" description="Helical" evidence="1">
    <location>
        <begin position="42"/>
        <end position="66"/>
    </location>
</feature>
<organism evidence="2 3">
    <name type="scientific">Mesorhizobium hawassense</name>
    <dbReference type="NCBI Taxonomy" id="1209954"/>
    <lineage>
        <taxon>Bacteria</taxon>
        <taxon>Pseudomonadati</taxon>
        <taxon>Pseudomonadota</taxon>
        <taxon>Alphaproteobacteria</taxon>
        <taxon>Hyphomicrobiales</taxon>
        <taxon>Phyllobacteriaceae</taxon>
        <taxon>Mesorhizobium</taxon>
    </lineage>
</organism>
<evidence type="ECO:0000256" key="1">
    <source>
        <dbReference type="SAM" id="Phobius"/>
    </source>
</evidence>
<keyword evidence="1" id="KW-0812">Transmembrane</keyword>
<dbReference type="AlphaFoldDB" id="A0A330HK43"/>
<protein>
    <submittedName>
        <fullName evidence="2">Uncharacterized protein</fullName>
    </submittedName>
</protein>
<name>A0A330HK43_9HYPH</name>
<evidence type="ECO:0000313" key="2">
    <source>
        <dbReference type="EMBL" id="RAZ89066.1"/>
    </source>
</evidence>
<dbReference type="Proteomes" id="UP000251558">
    <property type="component" value="Unassembled WGS sequence"/>
</dbReference>
<evidence type="ECO:0000313" key="3">
    <source>
        <dbReference type="Proteomes" id="UP000251558"/>
    </source>
</evidence>
<sequence length="195" mass="22383">MPYEYSAQNHDWDLTLNAAGDLIKIGLAMDKRPKTGNLSMGFSFFTGGMVLSFAAIESFSASVAFLMQSDSRFEGFDYQQYRQGRRFWDKMQLLMSAAGIQIDKRQGMFRDIGQMQQWRNLVTHSSPYEIEPTEIQDTVKAPLKLHQKTRHLDYSRMADPENATRFYNTAAGYIEMVKRRTGLEPYASASYKALE</sequence>
<accession>A0A330HK43</accession>
<proteinExistence type="predicted"/>
<reference evidence="2 3" key="1">
    <citation type="submission" date="2018-07" db="EMBL/GenBank/DDBJ databases">
        <title>Diversity of Mesorhizobium strains in Brazil.</title>
        <authorList>
            <person name="Helene L.C.F."/>
            <person name="Dall'Agnol R."/>
            <person name="Delamuta J.R.M."/>
            <person name="Hungria M."/>
        </authorList>
    </citation>
    <scope>NUCLEOTIDE SEQUENCE [LARGE SCALE GENOMIC DNA]</scope>
    <source>
        <strain evidence="2 3">AC99b</strain>
    </source>
</reference>
<comment type="caution">
    <text evidence="2">The sequence shown here is derived from an EMBL/GenBank/DDBJ whole genome shotgun (WGS) entry which is preliminary data.</text>
</comment>
<gene>
    <name evidence="2" type="ORF">DPM33_19025</name>
</gene>
<dbReference type="EMBL" id="QMBP01000009">
    <property type="protein sequence ID" value="RAZ89066.1"/>
    <property type="molecule type" value="Genomic_DNA"/>
</dbReference>
<keyword evidence="1" id="KW-1133">Transmembrane helix</keyword>
<keyword evidence="3" id="KW-1185">Reference proteome</keyword>